<protein>
    <submittedName>
        <fullName evidence="2">Uncharacterized protein</fullName>
    </submittedName>
</protein>
<reference evidence="2" key="1">
    <citation type="submission" date="2022-11" db="EMBL/GenBank/DDBJ databases">
        <authorList>
            <person name="Petersen C."/>
        </authorList>
    </citation>
    <scope>NUCLEOTIDE SEQUENCE</scope>
    <source>
        <strain evidence="2">IBT 21917</strain>
    </source>
</reference>
<evidence type="ECO:0000313" key="2">
    <source>
        <dbReference type="EMBL" id="KAJ5166077.1"/>
    </source>
</evidence>
<dbReference type="EMBL" id="JAPQKO010000004">
    <property type="protein sequence ID" value="KAJ5166077.1"/>
    <property type="molecule type" value="Genomic_DNA"/>
</dbReference>
<dbReference type="OrthoDB" id="5419162at2759"/>
<reference evidence="2" key="2">
    <citation type="journal article" date="2023" name="IMA Fungus">
        <title>Comparative genomic study of the Penicillium genus elucidates a diverse pangenome and 15 lateral gene transfer events.</title>
        <authorList>
            <person name="Petersen C."/>
            <person name="Sorensen T."/>
            <person name="Nielsen M.R."/>
            <person name="Sondergaard T.E."/>
            <person name="Sorensen J.L."/>
            <person name="Fitzpatrick D.A."/>
            <person name="Frisvad J.C."/>
            <person name="Nielsen K.L."/>
        </authorList>
    </citation>
    <scope>NUCLEOTIDE SEQUENCE</scope>
    <source>
        <strain evidence="2">IBT 21917</strain>
    </source>
</reference>
<proteinExistence type="predicted"/>
<organism evidence="2 3">
    <name type="scientific">Penicillium capsulatum</name>
    <dbReference type="NCBI Taxonomy" id="69766"/>
    <lineage>
        <taxon>Eukaryota</taxon>
        <taxon>Fungi</taxon>
        <taxon>Dikarya</taxon>
        <taxon>Ascomycota</taxon>
        <taxon>Pezizomycotina</taxon>
        <taxon>Eurotiomycetes</taxon>
        <taxon>Eurotiomycetidae</taxon>
        <taxon>Eurotiales</taxon>
        <taxon>Aspergillaceae</taxon>
        <taxon>Penicillium</taxon>
    </lineage>
</organism>
<gene>
    <name evidence="2" type="ORF">N7492_006373</name>
</gene>
<sequence length="94" mass="10435">MSNAKERSNAMNSFQSSNYRKLYGESISDALKRHSQSLLDQGIGREQPPCEERGDLSKAVAEMKGAQKKHGAENMSKKEAYEELIRMGGETPEG</sequence>
<evidence type="ECO:0000313" key="3">
    <source>
        <dbReference type="Proteomes" id="UP001146351"/>
    </source>
</evidence>
<feature type="compositionally biased region" description="Basic and acidic residues" evidence="1">
    <location>
        <begin position="70"/>
        <end position="80"/>
    </location>
</feature>
<dbReference type="AlphaFoldDB" id="A0A9W9LM21"/>
<dbReference type="Proteomes" id="UP001146351">
    <property type="component" value="Unassembled WGS sequence"/>
</dbReference>
<evidence type="ECO:0000256" key="1">
    <source>
        <dbReference type="SAM" id="MobiDB-lite"/>
    </source>
</evidence>
<name>A0A9W9LM21_9EURO</name>
<feature type="region of interest" description="Disordered" evidence="1">
    <location>
        <begin position="38"/>
        <end position="80"/>
    </location>
</feature>
<comment type="caution">
    <text evidence="2">The sequence shown here is derived from an EMBL/GenBank/DDBJ whole genome shotgun (WGS) entry which is preliminary data.</text>
</comment>
<accession>A0A9W9LM21</accession>
<keyword evidence="3" id="KW-1185">Reference proteome</keyword>